<dbReference type="EMBL" id="JAWDGP010000750">
    <property type="protein sequence ID" value="KAK3797693.1"/>
    <property type="molecule type" value="Genomic_DNA"/>
</dbReference>
<organism evidence="1 2">
    <name type="scientific">Elysia crispata</name>
    <name type="common">lettuce slug</name>
    <dbReference type="NCBI Taxonomy" id="231223"/>
    <lineage>
        <taxon>Eukaryota</taxon>
        <taxon>Metazoa</taxon>
        <taxon>Spiralia</taxon>
        <taxon>Lophotrochozoa</taxon>
        <taxon>Mollusca</taxon>
        <taxon>Gastropoda</taxon>
        <taxon>Heterobranchia</taxon>
        <taxon>Euthyneura</taxon>
        <taxon>Panpulmonata</taxon>
        <taxon>Sacoglossa</taxon>
        <taxon>Placobranchoidea</taxon>
        <taxon>Plakobranchidae</taxon>
        <taxon>Elysia</taxon>
    </lineage>
</organism>
<accession>A0AAE1B0Z3</accession>
<comment type="caution">
    <text evidence="1">The sequence shown here is derived from an EMBL/GenBank/DDBJ whole genome shotgun (WGS) entry which is preliminary data.</text>
</comment>
<sequence length="121" mass="14280">MQHYRLRCAADDRKGLYDCVSWHWERGVNADINTIKREKGEKFNLHALHSLARLSLRSEQKPYLLQQLISTLGYRRTENDGPSLLRLEEEDVTQPSSQDYDWRDKSLTSLARTFRNSNEKL</sequence>
<name>A0AAE1B0Z3_9GAST</name>
<evidence type="ECO:0000313" key="2">
    <source>
        <dbReference type="Proteomes" id="UP001283361"/>
    </source>
</evidence>
<dbReference type="AlphaFoldDB" id="A0AAE1B0Z3"/>
<evidence type="ECO:0000313" key="1">
    <source>
        <dbReference type="EMBL" id="KAK3797693.1"/>
    </source>
</evidence>
<reference evidence="1" key="1">
    <citation type="journal article" date="2023" name="G3 (Bethesda)">
        <title>A reference genome for the long-term kleptoplast-retaining sea slug Elysia crispata morphotype clarki.</title>
        <authorList>
            <person name="Eastman K.E."/>
            <person name="Pendleton A.L."/>
            <person name="Shaikh M.A."/>
            <person name="Suttiyut T."/>
            <person name="Ogas R."/>
            <person name="Tomko P."/>
            <person name="Gavelis G."/>
            <person name="Widhalm J.R."/>
            <person name="Wisecaver J.H."/>
        </authorList>
    </citation>
    <scope>NUCLEOTIDE SEQUENCE</scope>
    <source>
        <strain evidence="1">ECLA1</strain>
    </source>
</reference>
<proteinExistence type="predicted"/>
<protein>
    <submittedName>
        <fullName evidence="1">Uncharacterized protein</fullName>
    </submittedName>
</protein>
<gene>
    <name evidence="1" type="ORF">RRG08_054711</name>
</gene>
<keyword evidence="2" id="KW-1185">Reference proteome</keyword>
<dbReference type="Proteomes" id="UP001283361">
    <property type="component" value="Unassembled WGS sequence"/>
</dbReference>